<evidence type="ECO:0000256" key="2">
    <source>
        <dbReference type="SAM" id="Phobius"/>
    </source>
</evidence>
<reference evidence="5" key="1">
    <citation type="submission" date="2014-04" db="EMBL/GenBank/DDBJ databases">
        <title>Evolutionary Origins and Diversification of the Mycorrhizal Mutualists.</title>
        <authorList>
            <consortium name="DOE Joint Genome Institute"/>
            <consortium name="Mycorrhizal Genomics Consortium"/>
            <person name="Kohler A."/>
            <person name="Kuo A."/>
            <person name="Nagy L.G."/>
            <person name="Floudas D."/>
            <person name="Copeland A."/>
            <person name="Barry K.W."/>
            <person name="Cichocki N."/>
            <person name="Veneault-Fourrey C."/>
            <person name="LaButti K."/>
            <person name="Lindquist E.A."/>
            <person name="Lipzen A."/>
            <person name="Lundell T."/>
            <person name="Morin E."/>
            <person name="Murat C."/>
            <person name="Riley R."/>
            <person name="Ohm R."/>
            <person name="Sun H."/>
            <person name="Tunlid A."/>
            <person name="Henrissat B."/>
            <person name="Grigoriev I.V."/>
            <person name="Hibbett D.S."/>
            <person name="Martin F."/>
        </authorList>
    </citation>
    <scope>NUCLEOTIDE SEQUENCE [LARGE SCALE GENOMIC DNA]</scope>
    <source>
        <strain evidence="5">FD-334 SS-4</strain>
    </source>
</reference>
<dbReference type="OMA" id="VTQRTVH"/>
<feature type="transmembrane region" description="Helical" evidence="2">
    <location>
        <begin position="212"/>
        <end position="234"/>
    </location>
</feature>
<feature type="transmembrane region" description="Helical" evidence="2">
    <location>
        <begin position="179"/>
        <end position="206"/>
    </location>
</feature>
<evidence type="ECO:0000313" key="4">
    <source>
        <dbReference type="EMBL" id="KJA16956.1"/>
    </source>
</evidence>
<dbReference type="Pfam" id="PF20152">
    <property type="entry name" value="DUF6534"/>
    <property type="match status" value="1"/>
</dbReference>
<feature type="transmembrane region" description="Helical" evidence="2">
    <location>
        <begin position="143"/>
        <end position="167"/>
    </location>
</feature>
<name>A0A0D2NK22_HYPSF</name>
<feature type="compositionally biased region" description="Polar residues" evidence="1">
    <location>
        <begin position="245"/>
        <end position="271"/>
    </location>
</feature>
<organism evidence="4 5">
    <name type="scientific">Hypholoma sublateritium (strain FD-334 SS-4)</name>
    <dbReference type="NCBI Taxonomy" id="945553"/>
    <lineage>
        <taxon>Eukaryota</taxon>
        <taxon>Fungi</taxon>
        <taxon>Dikarya</taxon>
        <taxon>Basidiomycota</taxon>
        <taxon>Agaricomycotina</taxon>
        <taxon>Agaricomycetes</taxon>
        <taxon>Agaricomycetidae</taxon>
        <taxon>Agaricales</taxon>
        <taxon>Agaricineae</taxon>
        <taxon>Strophariaceae</taxon>
        <taxon>Hypholoma</taxon>
    </lineage>
</organism>
<gene>
    <name evidence="4" type="ORF">HYPSUDRAFT_71025</name>
</gene>
<evidence type="ECO:0000259" key="3">
    <source>
        <dbReference type="Pfam" id="PF20152"/>
    </source>
</evidence>
<evidence type="ECO:0000313" key="5">
    <source>
        <dbReference type="Proteomes" id="UP000054270"/>
    </source>
</evidence>
<dbReference type="EMBL" id="KN817612">
    <property type="protein sequence ID" value="KJA16956.1"/>
    <property type="molecule type" value="Genomic_DNA"/>
</dbReference>
<feature type="transmembrane region" description="Helical" evidence="2">
    <location>
        <begin position="107"/>
        <end position="128"/>
    </location>
</feature>
<keyword evidence="2" id="KW-0472">Membrane</keyword>
<sequence>MGAFDSTLGAAFIGFFFSCVVFGMLTMQVFVYFQRFPKDRIPYKALRSSRSCGIPDRLLELTDQIFIGYSIYFYTVINYLDPTVFPSGKIIFCFTMRVWRFSKKNKTITGTIAMLILGEFGLAVAYAVKAFQLSVFDGRRLRVIASLALGGGLLTDLAIALALCVFLRKMRTGYRKADTLVNTLSIYAINTGALTGAVSLLTLLLYNCLPDTFASMASYFILGKLYAISFLATLNTRKVLRGKGTDTQGNSDGTNGTNNPRNTFFTVTNTGRPARGQDYSRSKSLEIDIRMEVSVIGDVKSAAPDVTMGSTNHLIPDHYRKM</sequence>
<dbReference type="InterPro" id="IPR045339">
    <property type="entry name" value="DUF6534"/>
</dbReference>
<keyword evidence="2" id="KW-1133">Transmembrane helix</keyword>
<proteinExistence type="predicted"/>
<feature type="domain" description="DUF6534" evidence="3">
    <location>
        <begin position="153"/>
        <end position="238"/>
    </location>
</feature>
<feature type="transmembrane region" description="Helical" evidence="2">
    <location>
        <begin position="12"/>
        <end position="33"/>
    </location>
</feature>
<keyword evidence="5" id="KW-1185">Reference proteome</keyword>
<dbReference type="OrthoDB" id="3190888at2759"/>
<dbReference type="Proteomes" id="UP000054270">
    <property type="component" value="Unassembled WGS sequence"/>
</dbReference>
<accession>A0A0D2NK22</accession>
<dbReference type="PANTHER" id="PTHR40465:SF1">
    <property type="entry name" value="DUF6534 DOMAIN-CONTAINING PROTEIN"/>
    <property type="match status" value="1"/>
</dbReference>
<feature type="region of interest" description="Disordered" evidence="1">
    <location>
        <begin position="242"/>
        <end position="279"/>
    </location>
</feature>
<protein>
    <recommendedName>
        <fullName evidence="3">DUF6534 domain-containing protein</fullName>
    </recommendedName>
</protein>
<dbReference type="PANTHER" id="PTHR40465">
    <property type="entry name" value="CHROMOSOME 1, WHOLE GENOME SHOTGUN SEQUENCE"/>
    <property type="match status" value="1"/>
</dbReference>
<dbReference type="AlphaFoldDB" id="A0A0D2NK22"/>
<evidence type="ECO:0000256" key="1">
    <source>
        <dbReference type="SAM" id="MobiDB-lite"/>
    </source>
</evidence>
<keyword evidence="2" id="KW-0812">Transmembrane</keyword>